<dbReference type="RefSeq" id="WP_380693459.1">
    <property type="nucleotide sequence ID" value="NZ_JBHRYR010000002.1"/>
</dbReference>
<evidence type="ECO:0000259" key="1">
    <source>
        <dbReference type="Pfam" id="PF20613"/>
    </source>
</evidence>
<dbReference type="InterPro" id="IPR046748">
    <property type="entry name" value="HipA_2"/>
</dbReference>
<protein>
    <submittedName>
        <fullName evidence="2">HipA family kinase</fullName>
    </submittedName>
</protein>
<organism evidence="2 3">
    <name type="scientific">Saccharospirillum mangrovi</name>
    <dbReference type="NCBI Taxonomy" id="2161747"/>
    <lineage>
        <taxon>Bacteria</taxon>
        <taxon>Pseudomonadati</taxon>
        <taxon>Pseudomonadota</taxon>
        <taxon>Gammaproteobacteria</taxon>
        <taxon>Oceanospirillales</taxon>
        <taxon>Saccharospirillaceae</taxon>
        <taxon>Saccharospirillum</taxon>
    </lineage>
</organism>
<accession>A0ABV7ZTN2</accession>
<sequence length="232" mass="26696">MITISEVIGLTDQGKSHVYLCRGTDDRLYYVKGLCCGRDSQVAEWVCAHLARELQLPFPEFHLVDIPEELYEMLPAQQKEIGCGIAFATVEVRSPRWLDNPTTHQVDPSLAAKVLLFDYWIQNMDRSTVNTNVLIKAEDQSIVLIDHNLAFDSEFDAGVFFSLHIFHSHRSYWTQDLVNRTELSALLDRAQSKLDDILEGVPEAWNWKNIERDLPANLDTGRHSSPEFWRHE</sequence>
<evidence type="ECO:0000313" key="2">
    <source>
        <dbReference type="EMBL" id="MFC3851913.1"/>
    </source>
</evidence>
<evidence type="ECO:0000313" key="3">
    <source>
        <dbReference type="Proteomes" id="UP001595617"/>
    </source>
</evidence>
<dbReference type="Proteomes" id="UP001595617">
    <property type="component" value="Unassembled WGS sequence"/>
</dbReference>
<keyword evidence="3" id="KW-1185">Reference proteome</keyword>
<keyword evidence="2" id="KW-0808">Transferase</keyword>
<comment type="caution">
    <text evidence="2">The sequence shown here is derived from an EMBL/GenBank/DDBJ whole genome shotgun (WGS) entry which is preliminary data.</text>
</comment>
<dbReference type="Pfam" id="PF20613">
    <property type="entry name" value="HipA_2"/>
    <property type="match status" value="1"/>
</dbReference>
<reference evidence="3" key="1">
    <citation type="journal article" date="2019" name="Int. J. Syst. Evol. Microbiol.">
        <title>The Global Catalogue of Microorganisms (GCM) 10K type strain sequencing project: providing services to taxonomists for standard genome sequencing and annotation.</title>
        <authorList>
            <consortium name="The Broad Institute Genomics Platform"/>
            <consortium name="The Broad Institute Genome Sequencing Center for Infectious Disease"/>
            <person name="Wu L."/>
            <person name="Ma J."/>
        </authorList>
    </citation>
    <scope>NUCLEOTIDE SEQUENCE [LARGE SCALE GENOMIC DNA]</scope>
    <source>
        <strain evidence="3">IBRC 10765</strain>
    </source>
</reference>
<dbReference type="EMBL" id="JBHRYR010000002">
    <property type="protein sequence ID" value="MFC3851913.1"/>
    <property type="molecule type" value="Genomic_DNA"/>
</dbReference>
<keyword evidence="2" id="KW-0418">Kinase</keyword>
<feature type="domain" description="HipA-like kinase" evidence="1">
    <location>
        <begin position="4"/>
        <end position="221"/>
    </location>
</feature>
<proteinExistence type="predicted"/>
<gene>
    <name evidence="2" type="ORF">ACFOOG_03615</name>
</gene>
<name>A0ABV7ZTN2_9GAMM</name>
<dbReference type="GO" id="GO:0016301">
    <property type="term" value="F:kinase activity"/>
    <property type="evidence" value="ECO:0007669"/>
    <property type="project" value="UniProtKB-KW"/>
</dbReference>